<proteinExistence type="predicted"/>
<organism evidence="1">
    <name type="scientific">Serratia phage Spe5P4</name>
    <dbReference type="NCBI Taxonomy" id="3159438"/>
    <lineage>
        <taxon>Viruses</taxon>
        <taxon>Duplodnaviria</taxon>
        <taxon>Heunggongvirae</taxon>
        <taxon>Uroviricota</taxon>
        <taxon>Caudoviricetes</taxon>
        <taxon>Lindbergviridae</taxon>
        <taxon>Myosmarvirus</taxon>
    </lineage>
</organism>
<sequence length="177" mass="20107">MQLAGILWLCWLHVKDLFQVSPENPSNFSETFALWQAPYGEPANTNNPYKRPDLLAIRSGCEPELPTIINRGRKLADGDLVDVCACDESSLVWYALAACRATASHSLAVLNRYGHQMRSHQIQGVLQRCAIQCPAWTVSGINERCAHVPEYFNFSRRIQRRIRELRQLLSEKSIVVL</sequence>
<reference evidence="1" key="1">
    <citation type="submission" date="2024-05" db="EMBL/GenBank/DDBJ databases">
        <authorList>
            <person name="Duan X."/>
        </authorList>
    </citation>
    <scope>NUCLEOTIDE SEQUENCE</scope>
</reference>
<evidence type="ECO:0000313" key="1">
    <source>
        <dbReference type="EMBL" id="XBW78109.1"/>
    </source>
</evidence>
<gene>
    <name evidence="1" type="ORF">AUQADHIK_CDS0084</name>
</gene>
<dbReference type="EMBL" id="PP858852">
    <property type="protein sequence ID" value="XBW78109.1"/>
    <property type="molecule type" value="Genomic_DNA"/>
</dbReference>
<name>A0AAU7VGV1_9CAUD</name>
<protein>
    <submittedName>
        <fullName evidence="1">Uncharacterized protein</fullName>
    </submittedName>
</protein>
<accession>A0AAU7VGV1</accession>